<name>A0A7S1DZ08_HEMAN</name>
<dbReference type="EMBL" id="HBFX01024087">
    <property type="protein sequence ID" value="CAD8960625.1"/>
    <property type="molecule type" value="Transcribed_RNA"/>
</dbReference>
<dbReference type="AlphaFoldDB" id="A0A7S1DZ08"/>
<dbReference type="PANTHER" id="PTHR36978:SF4">
    <property type="entry name" value="P-LOOP CONTAINING NUCLEOSIDE TRIPHOSPHATE HYDROLASE PROTEIN"/>
    <property type="match status" value="1"/>
</dbReference>
<sequence length="470" mass="52260">MAEEGDDAAQHSRGAEFAAGRPTVSLRYPLEGDEVVLLGPDGPNLRIFAVIVNPEQKPVKLTASLNGSPEYLSITHAYETVETVILLNNVPVGDLHIRIGASVEGSAQHVLESRFVGILPWVDVQEVVGVRVGEGNQGVEALDVRWNVSKPGLVCDEQERLGAVVYVNGEYAGTTKHQWIRVFQILRNSQWAPLCSLGTGEEGGTLLSVEVRLVGSVRDVAGSGGTHSILIDKFCDPCRPLDSYYNESALQPWGEYLAQRPDPCIATSHPVLLRPKRYAIFLGLAKAGTSSLYFGMQAAGISTVHTKNEWGELTDHIYAAVAEDKEMFAYLQIPDCIILSSMEIYPQIDFLDIMTAQYPDSLFVLNKRDIKSHIRSIDKWLYDDKRQLMMRDALVAANIPGLPPGKGREDAELAEWLEWFYHRTRQHISQLPGSRFLEFTIEDDFAARVNDFLDTRTFEKLHLNAGTRVV</sequence>
<dbReference type="PANTHER" id="PTHR36978">
    <property type="entry name" value="P-LOOP CONTAINING NUCLEOTIDE TRIPHOSPHATE HYDROLASE"/>
    <property type="match status" value="1"/>
</dbReference>
<dbReference type="SUPFAM" id="SSF52540">
    <property type="entry name" value="P-loop containing nucleoside triphosphate hydrolases"/>
    <property type="match status" value="1"/>
</dbReference>
<proteinExistence type="predicted"/>
<evidence type="ECO:0000313" key="1">
    <source>
        <dbReference type="EMBL" id="CAD8960625.1"/>
    </source>
</evidence>
<reference evidence="1" key="1">
    <citation type="submission" date="2021-01" db="EMBL/GenBank/DDBJ databases">
        <authorList>
            <person name="Corre E."/>
            <person name="Pelletier E."/>
            <person name="Niang G."/>
            <person name="Scheremetjew M."/>
            <person name="Finn R."/>
            <person name="Kale V."/>
            <person name="Holt S."/>
            <person name="Cochrane G."/>
            <person name="Meng A."/>
            <person name="Brown T."/>
            <person name="Cohen L."/>
        </authorList>
    </citation>
    <scope>NUCLEOTIDE SEQUENCE</scope>
    <source>
        <strain evidence="1">CCMP644</strain>
    </source>
</reference>
<protein>
    <submittedName>
        <fullName evidence="1">Uncharacterized protein</fullName>
    </submittedName>
</protein>
<accession>A0A7S1DZ08</accession>
<dbReference type="InterPro" id="IPR040632">
    <property type="entry name" value="Sulfotransfer_4"/>
</dbReference>
<dbReference type="InterPro" id="IPR027417">
    <property type="entry name" value="P-loop_NTPase"/>
</dbReference>
<dbReference type="Gene3D" id="3.40.50.300">
    <property type="entry name" value="P-loop containing nucleotide triphosphate hydrolases"/>
    <property type="match status" value="1"/>
</dbReference>
<dbReference type="Pfam" id="PF17784">
    <property type="entry name" value="Sulfotransfer_4"/>
    <property type="match status" value="1"/>
</dbReference>
<gene>
    <name evidence="1" type="ORF">HAND00432_LOCUS14656</name>
</gene>
<organism evidence="1">
    <name type="scientific">Hemiselmis andersenii</name>
    <name type="common">Cryptophyte alga</name>
    <dbReference type="NCBI Taxonomy" id="464988"/>
    <lineage>
        <taxon>Eukaryota</taxon>
        <taxon>Cryptophyceae</taxon>
        <taxon>Cryptomonadales</taxon>
        <taxon>Hemiselmidaceae</taxon>
        <taxon>Hemiselmis</taxon>
    </lineage>
</organism>